<keyword evidence="1" id="KW-0808">Transferase</keyword>
<dbReference type="InterPro" id="IPR002034">
    <property type="entry name" value="AIPM/Hcit_synth_CS"/>
</dbReference>
<dbReference type="FunFam" id="3.20.20.70:FF:000010">
    <property type="entry name" value="2-isopropylmalate synthase"/>
    <property type="match status" value="1"/>
</dbReference>
<dbReference type="InterPro" id="IPR013785">
    <property type="entry name" value="Aldolase_TIM"/>
</dbReference>
<evidence type="ECO:0000256" key="1">
    <source>
        <dbReference type="ARBA" id="ARBA00022679"/>
    </source>
</evidence>
<dbReference type="Gene3D" id="3.20.20.70">
    <property type="entry name" value="Aldolase class I"/>
    <property type="match status" value="1"/>
</dbReference>
<dbReference type="Pfam" id="PF00682">
    <property type="entry name" value="HMGL-like"/>
    <property type="match status" value="1"/>
</dbReference>
<proteinExistence type="predicted"/>
<reference evidence="3" key="1">
    <citation type="submission" date="2013-08" db="EMBL/GenBank/DDBJ databases">
        <authorList>
            <person name="Mendez C."/>
            <person name="Richter M."/>
            <person name="Ferrer M."/>
            <person name="Sanchez J."/>
        </authorList>
    </citation>
    <scope>NUCLEOTIDE SEQUENCE</scope>
</reference>
<dbReference type="PANTHER" id="PTHR42880:SF1">
    <property type="entry name" value="ISOPROPYLMALATE_HOMOCITRATE_CITRAMALATE SYNTHASE FAMILY PROTEIN"/>
    <property type="match status" value="1"/>
</dbReference>
<dbReference type="SUPFAM" id="SSF51569">
    <property type="entry name" value="Aldolase"/>
    <property type="match status" value="1"/>
</dbReference>
<dbReference type="GO" id="GO:0046912">
    <property type="term" value="F:acyltransferase activity, acyl groups converted into alkyl on transfer"/>
    <property type="evidence" value="ECO:0007669"/>
    <property type="project" value="InterPro"/>
</dbReference>
<reference evidence="3" key="2">
    <citation type="journal article" date="2014" name="ISME J.">
        <title>Microbial stratification in low pH oxic and suboxic macroscopic growths along an acid mine drainage.</title>
        <authorList>
            <person name="Mendez-Garcia C."/>
            <person name="Mesa V."/>
            <person name="Sprenger R.R."/>
            <person name="Richter M."/>
            <person name="Diez M.S."/>
            <person name="Solano J."/>
            <person name="Bargiela R."/>
            <person name="Golyshina O.V."/>
            <person name="Manteca A."/>
            <person name="Ramos J.L."/>
            <person name="Gallego J.R."/>
            <person name="Llorente I."/>
            <person name="Martins Dos Santos V.A."/>
            <person name="Jensen O.N."/>
            <person name="Pelaez A.I."/>
            <person name="Sanchez J."/>
            <person name="Ferrer M."/>
        </authorList>
    </citation>
    <scope>NUCLEOTIDE SEQUENCE</scope>
</reference>
<dbReference type="EMBL" id="AUZY01009457">
    <property type="protein sequence ID" value="EQD41941.1"/>
    <property type="molecule type" value="Genomic_DNA"/>
</dbReference>
<name>T0Z1W4_9ZZZZ</name>
<dbReference type="Gene3D" id="1.10.238.260">
    <property type="match status" value="1"/>
</dbReference>
<dbReference type="InterPro" id="IPR054691">
    <property type="entry name" value="LeuA/HCS_post-cat"/>
</dbReference>
<evidence type="ECO:0000259" key="2">
    <source>
        <dbReference type="PROSITE" id="PS50991"/>
    </source>
</evidence>
<comment type="caution">
    <text evidence="3">The sequence shown here is derived from an EMBL/GenBank/DDBJ whole genome shotgun (WGS) entry which is preliminary data.</text>
</comment>
<organism evidence="3">
    <name type="scientific">mine drainage metagenome</name>
    <dbReference type="NCBI Taxonomy" id="410659"/>
    <lineage>
        <taxon>unclassified sequences</taxon>
        <taxon>metagenomes</taxon>
        <taxon>ecological metagenomes</taxon>
    </lineage>
</organism>
<sequence length="415" mass="45294">MDAPPLVENFHAATAADRHLPAEVVIWDETLRDGEQMPGVHFSPEEKLRIAELLADVGVPILNAGIPVVSPEEARAVSLLAHAGLRAKVLAAARTVPGDVDAVVKSGATHIAIFVAASRVHLQYKLKMSQEEVLAASRATVRQAKAAGLHVAFVTEDTVRAPFDFVERLYAGVQEEGADRLVVSDTVGIMTPLTFRWYLREFARRVHPTDLSVHCHNDFGLATANTLTALENGARAPHVCVNGLGERAGNASLEEVVLCLEALYGVKTGIRTERLYALSQLVEEISGVPIAANKALVGYNAFSHEAGIHTHGILAHTLTYEPLQPEVVGRARQMILGKHTGKAALVEKLKERNATASDPLLAELLRRVKHETEARSKEELRAFLEQYRRLFGRPGLSDREFWRMVDEVGIRAVAA</sequence>
<dbReference type="PROSITE" id="PS00816">
    <property type="entry name" value="AIPM_HOMOCIT_SYNTH_2"/>
    <property type="match status" value="1"/>
</dbReference>
<evidence type="ECO:0000313" key="3">
    <source>
        <dbReference type="EMBL" id="EQD41941.1"/>
    </source>
</evidence>
<dbReference type="PROSITE" id="PS00815">
    <property type="entry name" value="AIPM_HOMOCIT_SYNTH_1"/>
    <property type="match status" value="1"/>
</dbReference>
<protein>
    <submittedName>
        <fullName evidence="3">Trans-homoaconitate synthase</fullName>
    </submittedName>
</protein>
<dbReference type="InterPro" id="IPR000891">
    <property type="entry name" value="PYR_CT"/>
</dbReference>
<accession>T0Z1W4</accession>
<dbReference type="PROSITE" id="PS50991">
    <property type="entry name" value="PYR_CT"/>
    <property type="match status" value="1"/>
</dbReference>
<dbReference type="PANTHER" id="PTHR42880">
    <property type="entry name" value="HOMOCITRATE SYNTHASE"/>
    <property type="match status" value="1"/>
</dbReference>
<gene>
    <name evidence="3" type="ORF">B1B_14292</name>
</gene>
<dbReference type="Pfam" id="PF22617">
    <property type="entry name" value="HCS_D2"/>
    <property type="match status" value="1"/>
</dbReference>
<dbReference type="GO" id="GO:0019752">
    <property type="term" value="P:carboxylic acid metabolic process"/>
    <property type="evidence" value="ECO:0007669"/>
    <property type="project" value="InterPro"/>
</dbReference>
<dbReference type="AlphaFoldDB" id="T0Z1W4"/>
<feature type="domain" description="Pyruvate carboxyltransferase" evidence="2">
    <location>
        <begin position="24"/>
        <end position="276"/>
    </location>
</feature>